<dbReference type="Proteomes" id="UP000677413">
    <property type="component" value="Unassembled WGS sequence"/>
</dbReference>
<dbReference type="InterPro" id="IPR011009">
    <property type="entry name" value="Kinase-like_dom_sf"/>
</dbReference>
<name>A0A940Y6S6_9ACTN</name>
<evidence type="ECO:0000313" key="4">
    <source>
        <dbReference type="Proteomes" id="UP000677413"/>
    </source>
</evidence>
<comment type="caution">
    <text evidence="3">The sequence shown here is derived from an EMBL/GenBank/DDBJ whole genome shotgun (WGS) entry which is preliminary data.</text>
</comment>
<dbReference type="Gene3D" id="3.30.200.20">
    <property type="entry name" value="Phosphorylase Kinase, domain 1"/>
    <property type="match status" value="1"/>
</dbReference>
<keyword evidence="3" id="KW-0614">Plasmid</keyword>
<feature type="compositionally biased region" description="Low complexity" evidence="1">
    <location>
        <begin position="371"/>
        <end position="380"/>
    </location>
</feature>
<dbReference type="RefSeq" id="WP_210894497.1">
    <property type="nucleotide sequence ID" value="NZ_JAGPYQ010000003.1"/>
</dbReference>
<feature type="domain" description="Aminoglycoside phosphotransferase" evidence="2">
    <location>
        <begin position="30"/>
        <end position="292"/>
    </location>
</feature>
<proteinExistence type="predicted"/>
<dbReference type="InterPro" id="IPR002575">
    <property type="entry name" value="Aminoglycoside_PTrfase"/>
</dbReference>
<feature type="region of interest" description="Disordered" evidence="1">
    <location>
        <begin position="355"/>
        <end position="387"/>
    </location>
</feature>
<protein>
    <submittedName>
        <fullName evidence="3">Phosphotransferase family protein</fullName>
    </submittedName>
</protein>
<keyword evidence="4" id="KW-1185">Reference proteome</keyword>
<organism evidence="3 4">
    <name type="scientific">Streptomyces liliiviolaceus</name>
    <dbReference type="NCBI Taxonomy" id="2823109"/>
    <lineage>
        <taxon>Bacteria</taxon>
        <taxon>Bacillati</taxon>
        <taxon>Actinomycetota</taxon>
        <taxon>Actinomycetes</taxon>
        <taxon>Kitasatosporales</taxon>
        <taxon>Streptomycetaceae</taxon>
        <taxon>Streptomyces</taxon>
    </lineage>
</organism>
<feature type="region of interest" description="Disordered" evidence="1">
    <location>
        <begin position="47"/>
        <end position="84"/>
    </location>
</feature>
<geneLocation type="plasmid" evidence="3">
    <name>p2</name>
</geneLocation>
<evidence type="ECO:0000313" key="3">
    <source>
        <dbReference type="EMBL" id="MBQ0855618.1"/>
    </source>
</evidence>
<sequence length="387" mass="41509">MTDEWTPEGLEALTRFLRERGLCEGTGELDVRRIGDGHSNLTFLVSGDTDTDTAGSDESAGADECGTGRVVVRRPPPPPTPPGAHDMLREARLVDALRDTPVPVPAVLATAQAGEVIDVPFYVMSFAEGPVVTTSTPSPLAAPATRRQIGEALVDVLAELHAIDWQAAGLGDLGRPEGFNARHLRRMGRLVADADGAPPPHFAAIERWLGAHVPPESGASIVHNDYRIGNVVLAPDAPGRIAAVLDWELATIGDPLFDVGYFLASVPEADSPRTPTEDLGTALLEEGYPTREELAGRYADRTGRDLSNLDWYTALAFWKLAVLYEYSRRRTVRGVGDPYYADQKLVQSFLAAAHRTAGLDEPPDAPADGSEAAPETAPEAVPDEETR</sequence>
<reference evidence="3 4" key="1">
    <citation type="submission" date="2021-04" db="EMBL/GenBank/DDBJ databases">
        <authorList>
            <person name="Tang X."/>
            <person name="Zhou X."/>
            <person name="Chen X."/>
            <person name="Cernava T."/>
            <person name="Zhang C."/>
        </authorList>
    </citation>
    <scope>NUCLEOTIDE SEQUENCE [LARGE SCALE GENOMIC DNA]</scope>
    <source>
        <strain evidence="3 4">BH-SS-21</strain>
        <plasmid evidence="3">p2</plasmid>
    </source>
</reference>
<dbReference type="PANTHER" id="PTHR21310">
    <property type="entry name" value="AMINOGLYCOSIDE PHOSPHOTRANSFERASE-RELATED-RELATED"/>
    <property type="match status" value="1"/>
</dbReference>
<dbReference type="AlphaFoldDB" id="A0A940Y6S6"/>
<dbReference type="PANTHER" id="PTHR21310:SF40">
    <property type="entry name" value="AMINOGLYCOSIDE PHOSPHOTRANSFERASE DOMAIN-CONTAINING PROTEIN-RELATED"/>
    <property type="match status" value="1"/>
</dbReference>
<dbReference type="InterPro" id="IPR051678">
    <property type="entry name" value="AGP_Transferase"/>
</dbReference>
<dbReference type="EMBL" id="JAGPYQ010000003">
    <property type="protein sequence ID" value="MBQ0855618.1"/>
    <property type="molecule type" value="Genomic_DNA"/>
</dbReference>
<gene>
    <name evidence="3" type="ORF">J8N05_46515</name>
</gene>
<evidence type="ECO:0000259" key="2">
    <source>
        <dbReference type="Pfam" id="PF01636"/>
    </source>
</evidence>
<dbReference type="Gene3D" id="3.90.1200.10">
    <property type="match status" value="1"/>
</dbReference>
<dbReference type="InterPro" id="IPR041726">
    <property type="entry name" value="ACAD10_11_N"/>
</dbReference>
<dbReference type="Pfam" id="PF01636">
    <property type="entry name" value="APH"/>
    <property type="match status" value="1"/>
</dbReference>
<dbReference type="CDD" id="cd05154">
    <property type="entry name" value="ACAD10_11_N-like"/>
    <property type="match status" value="1"/>
</dbReference>
<evidence type="ECO:0000256" key="1">
    <source>
        <dbReference type="SAM" id="MobiDB-lite"/>
    </source>
</evidence>
<accession>A0A940Y6S6</accession>
<dbReference type="SUPFAM" id="SSF56112">
    <property type="entry name" value="Protein kinase-like (PK-like)"/>
    <property type="match status" value="1"/>
</dbReference>